<accession>A0ABR2Q0U2</accession>
<reference evidence="1 2" key="1">
    <citation type="journal article" date="2024" name="G3 (Bethesda)">
        <title>Genome assembly of Hibiscus sabdariffa L. provides insights into metabolisms of medicinal natural products.</title>
        <authorList>
            <person name="Kim T."/>
        </authorList>
    </citation>
    <scope>NUCLEOTIDE SEQUENCE [LARGE SCALE GENOMIC DNA]</scope>
    <source>
        <strain evidence="1">TK-2024</strain>
        <tissue evidence="1">Old leaves</tissue>
    </source>
</reference>
<gene>
    <name evidence="1" type="ORF">V6N11_008317</name>
</gene>
<proteinExistence type="predicted"/>
<keyword evidence="2" id="KW-1185">Reference proteome</keyword>
<name>A0ABR2Q0U2_9ROSI</name>
<organism evidence="1 2">
    <name type="scientific">Hibiscus sabdariffa</name>
    <name type="common">roselle</name>
    <dbReference type="NCBI Taxonomy" id="183260"/>
    <lineage>
        <taxon>Eukaryota</taxon>
        <taxon>Viridiplantae</taxon>
        <taxon>Streptophyta</taxon>
        <taxon>Embryophyta</taxon>
        <taxon>Tracheophyta</taxon>
        <taxon>Spermatophyta</taxon>
        <taxon>Magnoliopsida</taxon>
        <taxon>eudicotyledons</taxon>
        <taxon>Gunneridae</taxon>
        <taxon>Pentapetalae</taxon>
        <taxon>rosids</taxon>
        <taxon>malvids</taxon>
        <taxon>Malvales</taxon>
        <taxon>Malvaceae</taxon>
        <taxon>Malvoideae</taxon>
        <taxon>Hibiscus</taxon>
    </lineage>
</organism>
<evidence type="ECO:0000313" key="2">
    <source>
        <dbReference type="Proteomes" id="UP001396334"/>
    </source>
</evidence>
<sequence length="228" mass="24684">MITLQSDATSMRVRTFDPNGFEFFVEAKVRGYSQLAAIPMVQKIWCAKSVVATSMARKISHDYICDDVRMFTSAYVPISVPTTSTSTPTATPIETSVHNELVAATETTPKTAESDSMTNGSLQEIPESEDASIIDFDAPSTNCLQHVDHGKPPDVSSPTIPVEVVFDDFINEQTSPTCTSAVEPSPEHTNLGGGVEYISCANDGVEMVVVDNQDVTLPTPMLWPYIDG</sequence>
<protein>
    <submittedName>
        <fullName evidence="1">Uncharacterized protein</fullName>
    </submittedName>
</protein>
<dbReference type="EMBL" id="JBBPBN010000048">
    <property type="protein sequence ID" value="KAK8994111.1"/>
    <property type="molecule type" value="Genomic_DNA"/>
</dbReference>
<evidence type="ECO:0000313" key="1">
    <source>
        <dbReference type="EMBL" id="KAK8994111.1"/>
    </source>
</evidence>
<comment type="caution">
    <text evidence="1">The sequence shown here is derived from an EMBL/GenBank/DDBJ whole genome shotgun (WGS) entry which is preliminary data.</text>
</comment>
<dbReference type="Proteomes" id="UP001396334">
    <property type="component" value="Unassembled WGS sequence"/>
</dbReference>